<keyword evidence="3 6" id="KW-0349">Heme</keyword>
<gene>
    <name evidence="9" type="ORF">B5807_02528</name>
</gene>
<evidence type="ECO:0000313" key="10">
    <source>
        <dbReference type="Proteomes" id="UP000193240"/>
    </source>
</evidence>
<proteinExistence type="inferred from homology"/>
<organism evidence="9 10">
    <name type="scientific">Epicoccum nigrum</name>
    <name type="common">Soil fungus</name>
    <name type="synonym">Epicoccum purpurascens</name>
    <dbReference type="NCBI Taxonomy" id="105696"/>
    <lineage>
        <taxon>Eukaryota</taxon>
        <taxon>Fungi</taxon>
        <taxon>Dikarya</taxon>
        <taxon>Ascomycota</taxon>
        <taxon>Pezizomycotina</taxon>
        <taxon>Dothideomycetes</taxon>
        <taxon>Pleosporomycetidae</taxon>
        <taxon>Pleosporales</taxon>
        <taxon>Pleosporineae</taxon>
        <taxon>Didymellaceae</taxon>
        <taxon>Epicoccum</taxon>
    </lineage>
</organism>
<reference evidence="9 10" key="1">
    <citation type="journal article" date="2017" name="Genome Announc.">
        <title>Genome sequence of the saprophytic ascomycete Epicoccum nigrum ICMP 19927 strain isolated from New Zealand.</title>
        <authorList>
            <person name="Fokin M."/>
            <person name="Fleetwood D."/>
            <person name="Weir B.S."/>
            <person name="Villas-Boas S.G."/>
        </authorList>
    </citation>
    <scope>NUCLEOTIDE SEQUENCE [LARGE SCALE GENOMIC DNA]</scope>
    <source>
        <strain evidence="9 10">ICMP 19927</strain>
    </source>
</reference>
<dbReference type="GO" id="GO:0005506">
    <property type="term" value="F:iron ion binding"/>
    <property type="evidence" value="ECO:0007669"/>
    <property type="project" value="InterPro"/>
</dbReference>
<keyword evidence="8" id="KW-0812">Transmembrane</keyword>
<dbReference type="InterPro" id="IPR002401">
    <property type="entry name" value="Cyt_P450_E_grp-I"/>
</dbReference>
<dbReference type="PRINTS" id="PR00385">
    <property type="entry name" value="P450"/>
</dbReference>
<dbReference type="GO" id="GO:0004497">
    <property type="term" value="F:monooxygenase activity"/>
    <property type="evidence" value="ECO:0007669"/>
    <property type="project" value="UniProtKB-KW"/>
</dbReference>
<evidence type="ECO:0000313" key="9">
    <source>
        <dbReference type="EMBL" id="OSS52548.1"/>
    </source>
</evidence>
<keyword evidence="5 6" id="KW-0408">Iron</keyword>
<dbReference type="PRINTS" id="PR00463">
    <property type="entry name" value="EP450I"/>
</dbReference>
<dbReference type="InParanoid" id="A0A1Y2MBE8"/>
<keyword evidence="10" id="KW-1185">Reference proteome</keyword>
<accession>A0A1Y2MBE8</accession>
<keyword evidence="7" id="KW-0560">Oxidoreductase</keyword>
<dbReference type="Gene3D" id="1.10.630.10">
    <property type="entry name" value="Cytochrome P450"/>
    <property type="match status" value="1"/>
</dbReference>
<keyword evidence="7" id="KW-0503">Monooxygenase</keyword>
<keyword evidence="8" id="KW-0472">Membrane</keyword>
<dbReference type="Proteomes" id="UP000193240">
    <property type="component" value="Unassembled WGS sequence"/>
</dbReference>
<dbReference type="PANTHER" id="PTHR24305">
    <property type="entry name" value="CYTOCHROME P450"/>
    <property type="match status" value="1"/>
</dbReference>
<dbReference type="GO" id="GO:0016705">
    <property type="term" value="F:oxidoreductase activity, acting on paired donors, with incorporation or reduction of molecular oxygen"/>
    <property type="evidence" value="ECO:0007669"/>
    <property type="project" value="InterPro"/>
</dbReference>
<sequence>MNMEGLDVAPLMFSHKTFISVSAVGLVLSLLGAYLIAHYTTAEAWKDVHGYSKGSPESIRAPEFSVQPANGVCSMLNADYEDHARVRRLFSPAFSDRAIKKQEGLFKDYANKLSSKLNEIASSSRHVELTQLYNFTTFDIMAHLCFGRSLQLLEKNELSPWVRSIFESLKMMPFASIIAYYPLLNSIFKRYEPTWVTKQRKMHCQFSADQVNLRLQEGSHGPDIWNLIVLAQDSEDALSLEEMHSNAELFMLAGSETTATLLSGLTYYLLTDAERYQRLKDEIRMKFRSTEELSFENLAACKFLNACLKEALRLYPPAPIGSPRVIPAGGKLVLGTWIPPDTRVSVHHYSTYHSQDNFREANKFVPERWMAGENAEYSSDRQEAFQPFGWGHRDCLGQNMAMHEMRLILASVVMRFDLQLCDKSQNWLEQKVFVLWAKKPLLCRIDARVSE</sequence>
<evidence type="ECO:0000256" key="4">
    <source>
        <dbReference type="ARBA" id="ARBA00022723"/>
    </source>
</evidence>
<dbReference type="InterPro" id="IPR036396">
    <property type="entry name" value="Cyt_P450_sf"/>
</dbReference>
<protein>
    <submittedName>
        <fullName evidence="9">Uncharacterized protein</fullName>
    </submittedName>
</protein>
<dbReference type="Pfam" id="PF00067">
    <property type="entry name" value="p450"/>
    <property type="match status" value="1"/>
</dbReference>
<dbReference type="SUPFAM" id="SSF48264">
    <property type="entry name" value="Cytochrome P450"/>
    <property type="match status" value="1"/>
</dbReference>
<dbReference type="STRING" id="105696.A0A1Y2MBE8"/>
<dbReference type="PROSITE" id="PS00086">
    <property type="entry name" value="CYTOCHROME_P450"/>
    <property type="match status" value="1"/>
</dbReference>
<dbReference type="AlphaFoldDB" id="A0A1Y2MBE8"/>
<comment type="cofactor">
    <cofactor evidence="1 6">
        <name>heme</name>
        <dbReference type="ChEBI" id="CHEBI:30413"/>
    </cofactor>
</comment>
<dbReference type="InterPro" id="IPR050121">
    <property type="entry name" value="Cytochrome_P450_monoxygenase"/>
</dbReference>
<feature type="binding site" description="axial binding residue" evidence="6">
    <location>
        <position position="395"/>
    </location>
    <ligand>
        <name>heme</name>
        <dbReference type="ChEBI" id="CHEBI:30413"/>
    </ligand>
    <ligandPart>
        <name>Fe</name>
        <dbReference type="ChEBI" id="CHEBI:18248"/>
    </ligandPart>
</feature>
<feature type="transmembrane region" description="Helical" evidence="8">
    <location>
        <begin position="18"/>
        <end position="37"/>
    </location>
</feature>
<dbReference type="PANTHER" id="PTHR24305:SF210">
    <property type="entry name" value="CYTOCHROME P450 MONOOXYGENASE ASQL-RELATED"/>
    <property type="match status" value="1"/>
</dbReference>
<evidence type="ECO:0000256" key="6">
    <source>
        <dbReference type="PIRSR" id="PIRSR602401-1"/>
    </source>
</evidence>
<dbReference type="OMA" id="RIESHNI"/>
<evidence type="ECO:0000256" key="2">
    <source>
        <dbReference type="ARBA" id="ARBA00010617"/>
    </source>
</evidence>
<evidence type="ECO:0000256" key="3">
    <source>
        <dbReference type="ARBA" id="ARBA00022617"/>
    </source>
</evidence>
<dbReference type="CDD" id="cd11058">
    <property type="entry name" value="CYP60B-like"/>
    <property type="match status" value="1"/>
</dbReference>
<evidence type="ECO:0000256" key="8">
    <source>
        <dbReference type="SAM" id="Phobius"/>
    </source>
</evidence>
<evidence type="ECO:0000256" key="7">
    <source>
        <dbReference type="RuleBase" id="RU000461"/>
    </source>
</evidence>
<evidence type="ECO:0000256" key="1">
    <source>
        <dbReference type="ARBA" id="ARBA00001971"/>
    </source>
</evidence>
<dbReference type="InterPro" id="IPR001128">
    <property type="entry name" value="Cyt_P450"/>
</dbReference>
<evidence type="ECO:0000256" key="5">
    <source>
        <dbReference type="ARBA" id="ARBA00023004"/>
    </source>
</evidence>
<keyword evidence="4 6" id="KW-0479">Metal-binding</keyword>
<name>A0A1Y2MBE8_EPING</name>
<dbReference type="InterPro" id="IPR017972">
    <property type="entry name" value="Cyt_P450_CS"/>
</dbReference>
<keyword evidence="8" id="KW-1133">Transmembrane helix</keyword>
<dbReference type="EMBL" id="KZ107839">
    <property type="protein sequence ID" value="OSS52548.1"/>
    <property type="molecule type" value="Genomic_DNA"/>
</dbReference>
<comment type="similarity">
    <text evidence="2 7">Belongs to the cytochrome P450 family.</text>
</comment>
<dbReference type="GO" id="GO:0020037">
    <property type="term" value="F:heme binding"/>
    <property type="evidence" value="ECO:0007669"/>
    <property type="project" value="InterPro"/>
</dbReference>